<dbReference type="EMBL" id="CAXAMM010029380">
    <property type="protein sequence ID" value="CAK9064616.1"/>
    <property type="molecule type" value="Genomic_DNA"/>
</dbReference>
<comment type="caution">
    <text evidence="2">The sequence shown here is derived from an EMBL/GenBank/DDBJ whole genome shotgun (WGS) entry which is preliminary data.</text>
</comment>
<proteinExistence type="predicted"/>
<evidence type="ECO:0000313" key="3">
    <source>
        <dbReference type="Proteomes" id="UP001642464"/>
    </source>
</evidence>
<evidence type="ECO:0000313" key="2">
    <source>
        <dbReference type="EMBL" id="CAK9064616.1"/>
    </source>
</evidence>
<evidence type="ECO:0000256" key="1">
    <source>
        <dbReference type="SAM" id="MobiDB-lite"/>
    </source>
</evidence>
<name>A0ABP0NLF5_9DINO</name>
<dbReference type="Proteomes" id="UP001642464">
    <property type="component" value="Unassembled WGS sequence"/>
</dbReference>
<feature type="compositionally biased region" description="Basic residues" evidence="1">
    <location>
        <begin position="140"/>
        <end position="150"/>
    </location>
</feature>
<accession>A0ABP0NLF5</accession>
<sequence length="548" mass="63152">MRFTRSIQRSHKLQILLDEWETCAGQWKKSTLYSKLSAKTTERSYGARVWLTRAQIAAKYGGGEEGKAIADSICEGKLKDPEIAATHTKWHPDAPGNEALRLFLVWDAEGTSEETDTVVQQLFESVAGADSESEEDQKTKKSKGSKRKKRDSSGSATAGKKKKKKAKKSKKNKKDKKETKEQKDKRLEKEKLKREREEERERAKVERESLKKGRQALTKMNDKISDACKKIKQVQGMLGPWSPTLRDAIQGELKDFSSKLIKSRDVILQLVDENKVGEELTKCIESSKKLENDYDGFLKRVIQYIRLPIKYQDLQDGQDKFRMEDWPILDVHSIMHYLVDTCKLQIPEFAVRKYWDHNRIHGERWAQNVDPSTLPVGLFGDGATMRTAFGSESLIGIFANLILWTPPSIRHSRFLLFAIPEEKLWGYHTLNKVLRRISWSFECLIQGTHPTVGAYGERLTSPSLRALSGQPFSRKYALTEIRGDWSWLKKIFRWERTSWNSISVCHMCNAKSSSADPKDLYWNYHDNNWDTSFTLQEYLAHRMPPSGI</sequence>
<reference evidence="2 3" key="1">
    <citation type="submission" date="2024-02" db="EMBL/GenBank/DDBJ databases">
        <authorList>
            <person name="Chen Y."/>
            <person name="Shah S."/>
            <person name="Dougan E. K."/>
            <person name="Thang M."/>
            <person name="Chan C."/>
        </authorList>
    </citation>
    <scope>NUCLEOTIDE SEQUENCE [LARGE SCALE GENOMIC DNA]</scope>
</reference>
<organism evidence="2 3">
    <name type="scientific">Durusdinium trenchii</name>
    <dbReference type="NCBI Taxonomy" id="1381693"/>
    <lineage>
        <taxon>Eukaryota</taxon>
        <taxon>Sar</taxon>
        <taxon>Alveolata</taxon>
        <taxon>Dinophyceae</taxon>
        <taxon>Suessiales</taxon>
        <taxon>Symbiodiniaceae</taxon>
        <taxon>Durusdinium</taxon>
    </lineage>
</organism>
<feature type="region of interest" description="Disordered" evidence="1">
    <location>
        <begin position="125"/>
        <end position="215"/>
    </location>
</feature>
<feature type="compositionally biased region" description="Basic and acidic residues" evidence="1">
    <location>
        <begin position="175"/>
        <end position="211"/>
    </location>
</feature>
<gene>
    <name evidence="2" type="ORF">SCF082_LOCUS33232</name>
</gene>
<keyword evidence="3" id="KW-1185">Reference proteome</keyword>
<feature type="compositionally biased region" description="Basic residues" evidence="1">
    <location>
        <begin position="159"/>
        <end position="174"/>
    </location>
</feature>
<protein>
    <submittedName>
        <fullName evidence="2">Uncharacterized protein</fullName>
    </submittedName>
</protein>